<gene>
    <name evidence="1" type="ORF">GCM10011400_28520</name>
</gene>
<evidence type="ECO:0000313" key="1">
    <source>
        <dbReference type="EMBL" id="GGC40051.1"/>
    </source>
</evidence>
<sequence>MRAARMTVFLGVGIRIVIGAIGHHRSMVMLVSRLAGILVERGRPFP</sequence>
<keyword evidence="2" id="KW-1185">Reference proteome</keyword>
<name>A0ABQ1MGB9_9BURK</name>
<evidence type="ECO:0000313" key="2">
    <source>
        <dbReference type="Proteomes" id="UP000602004"/>
    </source>
</evidence>
<accession>A0ABQ1MGB9</accession>
<protein>
    <recommendedName>
        <fullName evidence="3">Transposase</fullName>
    </recommendedName>
</protein>
<proteinExistence type="predicted"/>
<comment type="caution">
    <text evidence="1">The sequence shown here is derived from an EMBL/GenBank/DDBJ whole genome shotgun (WGS) entry which is preliminary data.</text>
</comment>
<dbReference type="Proteomes" id="UP000602004">
    <property type="component" value="Unassembled WGS sequence"/>
</dbReference>
<organism evidence="1 2">
    <name type="scientific">Paraburkholderia caffeinilytica</name>
    <dbReference type="NCBI Taxonomy" id="1761016"/>
    <lineage>
        <taxon>Bacteria</taxon>
        <taxon>Pseudomonadati</taxon>
        <taxon>Pseudomonadota</taxon>
        <taxon>Betaproteobacteria</taxon>
        <taxon>Burkholderiales</taxon>
        <taxon>Burkholderiaceae</taxon>
        <taxon>Paraburkholderia</taxon>
    </lineage>
</organism>
<dbReference type="EMBL" id="BMHL01000004">
    <property type="protein sequence ID" value="GGC40051.1"/>
    <property type="molecule type" value="Genomic_DNA"/>
</dbReference>
<evidence type="ECO:0008006" key="3">
    <source>
        <dbReference type="Google" id="ProtNLM"/>
    </source>
</evidence>
<reference evidence="2" key="1">
    <citation type="journal article" date="2019" name="Int. J. Syst. Evol. Microbiol.">
        <title>The Global Catalogue of Microorganisms (GCM) 10K type strain sequencing project: providing services to taxonomists for standard genome sequencing and annotation.</title>
        <authorList>
            <consortium name="The Broad Institute Genomics Platform"/>
            <consortium name="The Broad Institute Genome Sequencing Center for Infectious Disease"/>
            <person name="Wu L."/>
            <person name="Ma J."/>
        </authorList>
    </citation>
    <scope>NUCLEOTIDE SEQUENCE [LARGE SCALE GENOMIC DNA]</scope>
    <source>
        <strain evidence="2">CGMCC 1.15103</strain>
    </source>
</reference>